<comment type="caution">
    <text evidence="3">The sequence shown here is derived from an EMBL/GenBank/DDBJ whole genome shotgun (WGS) entry which is preliminary data.</text>
</comment>
<keyword evidence="4" id="KW-1185">Reference proteome</keyword>
<dbReference type="PANTHER" id="PTHR37312">
    <property type="entry name" value="MEMBRANE-BOUND ACYLTRANSFERASE YKRP-RELATED"/>
    <property type="match status" value="1"/>
</dbReference>
<dbReference type="PANTHER" id="PTHR37312:SF1">
    <property type="entry name" value="MEMBRANE-BOUND ACYLTRANSFERASE YKRP-RELATED"/>
    <property type="match status" value="1"/>
</dbReference>
<feature type="transmembrane region" description="Helical" evidence="1">
    <location>
        <begin position="144"/>
        <end position="161"/>
    </location>
</feature>
<protein>
    <submittedName>
        <fullName evidence="3">GumF protein</fullName>
    </submittedName>
</protein>
<dbReference type="GO" id="GO:0016747">
    <property type="term" value="F:acyltransferase activity, transferring groups other than amino-acyl groups"/>
    <property type="evidence" value="ECO:0007669"/>
    <property type="project" value="InterPro"/>
</dbReference>
<feature type="transmembrane region" description="Helical" evidence="1">
    <location>
        <begin position="91"/>
        <end position="108"/>
    </location>
</feature>
<sequence length="363" mass="39653">MSDVLRVGNAVLPAHRAATPVRVRDLRIDAAKALAIVLVVLGHAKGIPQAFTILVYSFHVPLFFFVSGWVGEGHGSARAGWKAWKKLARTLLVPYVCFFALGYAYWLLTRNIGEKAARWGDRPWWEPLQGLVSGIGPELYVQPALWFLPALFVTTLAYLYLRRRVVPGWMALGAGVVSWLWIGWFPGLGLRLPFALDVLPVALFFFSAGALCSYAGWLLPRTPAGNLVGLVVLGLPWLVLAWRNGRVDINQLEFGYSRIVFLVAALLGTAMTLCAAQLLARWRWVQWIGRNTLLVLCTHLLVFFVLSGVASLLGGFGPGGPGPAWALFVSVVALLACMPMRAVLMRWAPWSLGARPAAAGTAA</sequence>
<dbReference type="Proteomes" id="UP000623958">
    <property type="component" value="Unassembled WGS sequence"/>
</dbReference>
<dbReference type="EMBL" id="BNBA01000020">
    <property type="protein sequence ID" value="GHH56201.1"/>
    <property type="molecule type" value="Genomic_DNA"/>
</dbReference>
<accession>A0A919F9B8</accession>
<dbReference type="AlphaFoldDB" id="A0A919F9B8"/>
<name>A0A919F9B8_9XANT</name>
<feature type="transmembrane region" description="Helical" evidence="1">
    <location>
        <begin position="325"/>
        <end position="344"/>
    </location>
</feature>
<dbReference type="RefSeq" id="WP_434029542.1">
    <property type="nucleotide sequence ID" value="NZ_BNBA01000020.1"/>
</dbReference>
<feature type="transmembrane region" description="Helical" evidence="1">
    <location>
        <begin position="50"/>
        <end position="70"/>
    </location>
</feature>
<feature type="transmembrane region" description="Helical" evidence="1">
    <location>
        <begin position="292"/>
        <end position="313"/>
    </location>
</feature>
<feature type="transmembrane region" description="Helical" evidence="1">
    <location>
        <begin position="255"/>
        <end position="280"/>
    </location>
</feature>
<reference evidence="3" key="1">
    <citation type="journal article" date="2014" name="Int. J. Syst. Evol. Microbiol.">
        <title>Complete genome sequence of Corynebacterium casei LMG S-19264T (=DSM 44701T), isolated from a smear-ripened cheese.</title>
        <authorList>
            <consortium name="US DOE Joint Genome Institute (JGI-PGF)"/>
            <person name="Walter F."/>
            <person name="Albersmeier A."/>
            <person name="Kalinowski J."/>
            <person name="Ruckert C."/>
        </authorList>
    </citation>
    <scope>NUCLEOTIDE SEQUENCE</scope>
    <source>
        <strain evidence="3">JCM 13306</strain>
    </source>
</reference>
<evidence type="ECO:0000313" key="4">
    <source>
        <dbReference type="Proteomes" id="UP000623958"/>
    </source>
</evidence>
<feature type="transmembrane region" description="Helical" evidence="1">
    <location>
        <begin position="198"/>
        <end position="217"/>
    </location>
</feature>
<gene>
    <name evidence="3" type="primary">gumF</name>
    <name evidence="3" type="ORF">GCM10009090_25650</name>
</gene>
<reference evidence="3" key="2">
    <citation type="submission" date="2020-09" db="EMBL/GenBank/DDBJ databases">
        <authorList>
            <person name="Sun Q."/>
            <person name="Ohkuma M."/>
        </authorList>
    </citation>
    <scope>NUCLEOTIDE SEQUENCE</scope>
    <source>
        <strain evidence="3">JCM 13306</strain>
    </source>
</reference>
<feature type="domain" description="Acyltransferase 3" evidence="2">
    <location>
        <begin position="27"/>
        <end position="339"/>
    </location>
</feature>
<feature type="transmembrane region" description="Helical" evidence="1">
    <location>
        <begin position="224"/>
        <end position="243"/>
    </location>
</feature>
<proteinExistence type="predicted"/>
<dbReference type="InterPro" id="IPR002656">
    <property type="entry name" value="Acyl_transf_3_dom"/>
</dbReference>
<keyword evidence="1" id="KW-0812">Transmembrane</keyword>
<keyword evidence="1" id="KW-0472">Membrane</keyword>
<feature type="transmembrane region" description="Helical" evidence="1">
    <location>
        <begin position="168"/>
        <end position="186"/>
    </location>
</feature>
<dbReference type="Pfam" id="PF01757">
    <property type="entry name" value="Acyl_transf_3"/>
    <property type="match status" value="1"/>
</dbReference>
<keyword evidence="1" id="KW-1133">Transmembrane helix</keyword>
<dbReference type="InterPro" id="IPR052734">
    <property type="entry name" value="Nod_factor_acetyltransferase"/>
</dbReference>
<organism evidence="3 4">
    <name type="scientific">Xanthomonas boreopolis</name>
    <dbReference type="NCBI Taxonomy" id="86183"/>
    <lineage>
        <taxon>Bacteria</taxon>
        <taxon>Pseudomonadati</taxon>
        <taxon>Pseudomonadota</taxon>
        <taxon>Gammaproteobacteria</taxon>
        <taxon>Lysobacterales</taxon>
        <taxon>Lysobacteraceae</taxon>
        <taxon>Xanthomonas</taxon>
    </lineage>
</organism>
<evidence type="ECO:0000259" key="2">
    <source>
        <dbReference type="Pfam" id="PF01757"/>
    </source>
</evidence>
<evidence type="ECO:0000256" key="1">
    <source>
        <dbReference type="SAM" id="Phobius"/>
    </source>
</evidence>
<evidence type="ECO:0000313" key="3">
    <source>
        <dbReference type="EMBL" id="GHH56201.1"/>
    </source>
</evidence>